<dbReference type="PROSITE" id="PS50262">
    <property type="entry name" value="G_PROTEIN_RECEP_F1_2"/>
    <property type="match status" value="1"/>
</dbReference>
<keyword evidence="11" id="KW-1185">Reference proteome</keyword>
<dbReference type="GO" id="GO:0008188">
    <property type="term" value="F:neuropeptide receptor activity"/>
    <property type="evidence" value="ECO:0007669"/>
    <property type="project" value="TreeGrafter"/>
</dbReference>
<keyword evidence="3 8" id="KW-1133">Transmembrane helix</keyword>
<evidence type="ECO:0000256" key="7">
    <source>
        <dbReference type="ARBA" id="ARBA00023224"/>
    </source>
</evidence>
<evidence type="ECO:0000313" key="11">
    <source>
        <dbReference type="Proteomes" id="UP000735302"/>
    </source>
</evidence>
<comment type="subcellular location">
    <subcellularLocation>
        <location evidence="1">Membrane</location>
        <topology evidence="1">Multi-pass membrane protein</topology>
    </subcellularLocation>
</comment>
<dbReference type="AlphaFoldDB" id="A0AAV4BZZ3"/>
<dbReference type="InterPro" id="IPR000276">
    <property type="entry name" value="GPCR_Rhodpsn"/>
</dbReference>
<proteinExistence type="predicted"/>
<dbReference type="InterPro" id="IPR017452">
    <property type="entry name" value="GPCR_Rhodpsn_7TM"/>
</dbReference>
<name>A0AAV4BZZ3_9GAST</name>
<evidence type="ECO:0000259" key="9">
    <source>
        <dbReference type="PROSITE" id="PS50262"/>
    </source>
</evidence>
<evidence type="ECO:0000256" key="4">
    <source>
        <dbReference type="ARBA" id="ARBA00023040"/>
    </source>
</evidence>
<evidence type="ECO:0000256" key="3">
    <source>
        <dbReference type="ARBA" id="ARBA00022989"/>
    </source>
</evidence>
<feature type="transmembrane region" description="Helical" evidence="8">
    <location>
        <begin position="74"/>
        <end position="99"/>
    </location>
</feature>
<keyword evidence="6 10" id="KW-0675">Receptor</keyword>
<dbReference type="SUPFAM" id="SSF81321">
    <property type="entry name" value="Family A G protein-coupled receptor-like"/>
    <property type="match status" value="1"/>
</dbReference>
<accession>A0AAV4BZZ3</accession>
<dbReference type="PANTHER" id="PTHR24238">
    <property type="entry name" value="G-PROTEIN COUPLED RECEPTOR"/>
    <property type="match status" value="1"/>
</dbReference>
<dbReference type="Proteomes" id="UP000735302">
    <property type="component" value="Unassembled WGS sequence"/>
</dbReference>
<organism evidence="10 11">
    <name type="scientific">Plakobranchus ocellatus</name>
    <dbReference type="NCBI Taxonomy" id="259542"/>
    <lineage>
        <taxon>Eukaryota</taxon>
        <taxon>Metazoa</taxon>
        <taxon>Spiralia</taxon>
        <taxon>Lophotrochozoa</taxon>
        <taxon>Mollusca</taxon>
        <taxon>Gastropoda</taxon>
        <taxon>Heterobranchia</taxon>
        <taxon>Euthyneura</taxon>
        <taxon>Panpulmonata</taxon>
        <taxon>Sacoglossa</taxon>
        <taxon>Placobranchoidea</taxon>
        <taxon>Plakobranchidae</taxon>
        <taxon>Plakobranchus</taxon>
    </lineage>
</organism>
<feature type="domain" description="G-protein coupled receptors family 1 profile" evidence="9">
    <location>
        <begin position="53"/>
        <end position="134"/>
    </location>
</feature>
<keyword evidence="4" id="KW-0297">G-protein coupled receptor</keyword>
<dbReference type="PRINTS" id="PR00237">
    <property type="entry name" value="GPCRRHODOPSN"/>
</dbReference>
<protein>
    <submittedName>
        <fullName evidence="10">Neuropeptide y receptor type 1</fullName>
    </submittedName>
</protein>
<evidence type="ECO:0000256" key="1">
    <source>
        <dbReference type="ARBA" id="ARBA00004141"/>
    </source>
</evidence>
<feature type="transmembrane region" description="Helical" evidence="8">
    <location>
        <begin position="34"/>
        <end position="62"/>
    </location>
</feature>
<feature type="transmembrane region" description="Helical" evidence="8">
    <location>
        <begin position="105"/>
        <end position="132"/>
    </location>
</feature>
<keyword evidence="7" id="KW-0807">Transducer</keyword>
<keyword evidence="2 8" id="KW-0812">Transmembrane</keyword>
<evidence type="ECO:0000313" key="10">
    <source>
        <dbReference type="EMBL" id="GFO24690.1"/>
    </source>
</evidence>
<keyword evidence="5 8" id="KW-0472">Membrane</keyword>
<dbReference type="EMBL" id="BLXT01005617">
    <property type="protein sequence ID" value="GFO24690.1"/>
    <property type="molecule type" value="Genomic_DNA"/>
</dbReference>
<dbReference type="PANTHER" id="PTHR24238:SF69">
    <property type="entry name" value="G-PROTEIN COUPLED RECEPTOR 165"/>
    <property type="match status" value="1"/>
</dbReference>
<evidence type="ECO:0000256" key="6">
    <source>
        <dbReference type="ARBA" id="ARBA00023170"/>
    </source>
</evidence>
<evidence type="ECO:0000256" key="2">
    <source>
        <dbReference type="ARBA" id="ARBA00022692"/>
    </source>
</evidence>
<gene>
    <name evidence="10" type="ORF">PoB_005119500</name>
</gene>
<dbReference type="Pfam" id="PF00001">
    <property type="entry name" value="7tm_1"/>
    <property type="match status" value="1"/>
</dbReference>
<reference evidence="10 11" key="1">
    <citation type="journal article" date="2021" name="Elife">
        <title>Chloroplast acquisition without the gene transfer in kleptoplastic sea slugs, Plakobranchus ocellatus.</title>
        <authorList>
            <person name="Maeda T."/>
            <person name="Takahashi S."/>
            <person name="Yoshida T."/>
            <person name="Shimamura S."/>
            <person name="Takaki Y."/>
            <person name="Nagai Y."/>
            <person name="Toyoda A."/>
            <person name="Suzuki Y."/>
            <person name="Arimoto A."/>
            <person name="Ishii H."/>
            <person name="Satoh N."/>
            <person name="Nishiyama T."/>
            <person name="Hasebe M."/>
            <person name="Maruyama T."/>
            <person name="Minagawa J."/>
            <person name="Obokata J."/>
            <person name="Shigenobu S."/>
        </authorList>
    </citation>
    <scope>NUCLEOTIDE SEQUENCE [LARGE SCALE GENOMIC DNA]</scope>
</reference>
<evidence type="ECO:0000256" key="5">
    <source>
        <dbReference type="ARBA" id="ARBA00023136"/>
    </source>
</evidence>
<dbReference type="Gene3D" id="1.20.1070.10">
    <property type="entry name" value="Rhodopsin 7-helix transmembrane proteins"/>
    <property type="match status" value="1"/>
</dbReference>
<sequence length="134" mass="15622">MVDVYSLMILQYMNNKSSTDFNFREPHIKPSIKYVYPLFLLLHAIVCLVGIVGNITMIVVIIRRRLYQDQTFILFMNLAFADLIKCVFAMPLTFANLVIQNWLFGSFLCFFVPMLQNFPIHATMLTFLTIAIDR</sequence>
<evidence type="ECO:0000256" key="8">
    <source>
        <dbReference type="SAM" id="Phobius"/>
    </source>
</evidence>
<comment type="caution">
    <text evidence="10">The sequence shown here is derived from an EMBL/GenBank/DDBJ whole genome shotgun (WGS) entry which is preliminary data.</text>
</comment>
<dbReference type="GO" id="GO:0005886">
    <property type="term" value="C:plasma membrane"/>
    <property type="evidence" value="ECO:0007669"/>
    <property type="project" value="TreeGrafter"/>
</dbReference>